<dbReference type="AlphaFoldDB" id="A0A015U6J2"/>
<dbReference type="PATRIC" id="fig|1339316.3.peg.2715"/>
<gene>
    <name evidence="1" type="ORF">M125_2838</name>
</gene>
<evidence type="ECO:0000313" key="1">
    <source>
        <dbReference type="EMBL" id="EXY90497.1"/>
    </source>
</evidence>
<evidence type="ECO:0000313" key="2">
    <source>
        <dbReference type="Proteomes" id="UP000020773"/>
    </source>
</evidence>
<proteinExistence type="predicted"/>
<dbReference type="RefSeq" id="WP_011202839.1">
    <property type="nucleotide sequence ID" value="NZ_JGDB01000168.1"/>
</dbReference>
<organism evidence="1 2">
    <name type="scientific">Bacteroides fragilis str. 3998T(B)3</name>
    <dbReference type="NCBI Taxonomy" id="1339316"/>
    <lineage>
        <taxon>Bacteria</taxon>
        <taxon>Pseudomonadati</taxon>
        <taxon>Bacteroidota</taxon>
        <taxon>Bacteroidia</taxon>
        <taxon>Bacteroidales</taxon>
        <taxon>Bacteroidaceae</taxon>
        <taxon>Bacteroides</taxon>
    </lineage>
</organism>
<comment type="caution">
    <text evidence="1">The sequence shown here is derived from an EMBL/GenBank/DDBJ whole genome shotgun (WGS) entry which is preliminary data.</text>
</comment>
<dbReference type="EMBL" id="JGDB01000168">
    <property type="protein sequence ID" value="EXY90497.1"/>
    <property type="molecule type" value="Genomic_DNA"/>
</dbReference>
<sequence>MALTIQTEKGIFDLPRDFSVEIENTSPIYTDKGSQTIASTLPATGHNLSMVDYIHRPDIRNAPKRDAAAVVTDGVYRRTGKLNITSVSTESGIVCNIGFDESLMYEAWKNVSLKELPGLPVIKYPEGVAALARHLEEVMRYQTPADYHVFRIQVASETLEETEYPEFINPIGSDGKTYALLKEARTERVVISGQAVDVKVPAGYGISPFLKVSRILEMIFSAYGFTLVENPFATDYQLSKMVVLNNVADTIVTGEIDYRNLMPDCTVNEFLDALFCRTGAKVYVNAGRKAVIRLLKDSIGATASADWTPLKASEPEISYTPAKQLKLSAGTSFKEAEPAADSFEKFLKPYGGIITEFTGDRDVPDELYITYQPSTGRYYKRDIVNKKKKWISSDFFPWDKGTPGVEYLEITGKDECVPMAFKTGLLTPGYLAGAVNINTTLRGAAKEQGEKKQTPLAFCFAMGKTNQIIGAGALVEEYYFGSSLCREPKGEYFQDPGGNVYRYSLVFRGEDGAFNRFFKEYDAVLRHADHVYAVQMNPDRAGLLKLDTSRPVMLHGQRMMVESLKYALPLRKGRPCQVKLRSLKLLQPYDLDKEQELVPMTPQQATWKVFTYFDRDMELRVQELREQPGIIRVDVVAKEVLTRPEEGDFDMYPPPSLQDVADRRKIMYTYKGKLKYRPYPPGLTQEEVVNYRAGVIAVKI</sequence>
<accession>A0A015U6J2</accession>
<protein>
    <submittedName>
        <fullName evidence="1">Uncharacterized protein</fullName>
    </submittedName>
</protein>
<reference evidence="1 2" key="1">
    <citation type="submission" date="2014-02" db="EMBL/GenBank/DDBJ databases">
        <authorList>
            <person name="Sears C."/>
            <person name="Carroll K."/>
            <person name="Sack B.R."/>
            <person name="Qadri F."/>
            <person name="Myers L.L."/>
            <person name="Chung G.-T."/>
            <person name="Escheverria P."/>
            <person name="Fraser C.M."/>
            <person name="Sadzewicz L."/>
            <person name="Shefchek K.A."/>
            <person name="Tallon L."/>
            <person name="Das S.P."/>
            <person name="Daugherty S."/>
            <person name="Mongodin E.F."/>
        </authorList>
    </citation>
    <scope>NUCLEOTIDE SEQUENCE [LARGE SCALE GENOMIC DNA]</scope>
    <source>
        <strain evidence="2">3998T(B)3</strain>
    </source>
</reference>
<dbReference type="Proteomes" id="UP000020773">
    <property type="component" value="Unassembled WGS sequence"/>
</dbReference>
<name>A0A015U6J2_BACFG</name>